<dbReference type="Pfam" id="PF03729">
    <property type="entry name" value="DUF308"/>
    <property type="match status" value="1"/>
</dbReference>
<dbReference type="Proteomes" id="UP001565200">
    <property type="component" value="Unassembled WGS sequence"/>
</dbReference>
<reference evidence="2 3" key="1">
    <citation type="submission" date="2024-03" db="EMBL/GenBank/DDBJ databases">
        <title>Mouse gut bacterial collection (mGBC) of GemPharmatech.</title>
        <authorList>
            <person name="He Y."/>
            <person name="Dong L."/>
            <person name="Wu D."/>
            <person name="Gao X."/>
            <person name="Lin Z."/>
        </authorList>
    </citation>
    <scope>NUCLEOTIDE SEQUENCE [LARGE SCALE GENOMIC DNA]</scope>
    <source>
        <strain evidence="2 3">54-13</strain>
    </source>
</reference>
<dbReference type="EMBL" id="JBCLPP010000010">
    <property type="protein sequence ID" value="MEY8244986.1"/>
    <property type="molecule type" value="Genomic_DNA"/>
</dbReference>
<comment type="caution">
    <text evidence="2">The sequence shown here is derived from an EMBL/GenBank/DDBJ whole genome shotgun (WGS) entry which is preliminary data.</text>
</comment>
<dbReference type="RefSeq" id="WP_121699917.1">
    <property type="nucleotide sequence ID" value="NZ_JBCLPP010000010.1"/>
</dbReference>
<evidence type="ECO:0000313" key="3">
    <source>
        <dbReference type="Proteomes" id="UP001565200"/>
    </source>
</evidence>
<evidence type="ECO:0000313" key="2">
    <source>
        <dbReference type="EMBL" id="MEY8244986.1"/>
    </source>
</evidence>
<protein>
    <submittedName>
        <fullName evidence="2">DUF308 domain-containing protein</fullName>
    </submittedName>
</protein>
<keyword evidence="1" id="KW-1133">Transmembrane helix</keyword>
<dbReference type="InterPro" id="IPR005325">
    <property type="entry name" value="DUF308_memb"/>
</dbReference>
<keyword evidence="3" id="KW-1185">Reference proteome</keyword>
<accession>A0ABV4CWE0</accession>
<gene>
    <name evidence="2" type="ORF">AAK873_05055</name>
</gene>
<feature type="transmembrane region" description="Helical" evidence="1">
    <location>
        <begin position="123"/>
        <end position="143"/>
    </location>
</feature>
<sequence length="189" mass="20484">MGRKSNFWTYLFLLAAGIALICMHTKVELLSWVIMFIGAMFAIPGLIGVISGIIRSSRSERVDGMSVTSSLGSLIIGVILIVWPTPFVGVFVYILAAILIIGGLCQIWALATGYRPYKMPFGLYILPVLIIITGVVIICSSLKEIQEVFTLMAGIAMVATAANGLFIYLTAYNAVKRSNNRGDITDNSL</sequence>
<feature type="transmembrane region" description="Helical" evidence="1">
    <location>
        <begin position="66"/>
        <end position="84"/>
    </location>
</feature>
<organism evidence="2 3">
    <name type="scientific">Heminiphilus faecis</name>
    <dbReference type="NCBI Taxonomy" id="2601703"/>
    <lineage>
        <taxon>Bacteria</taxon>
        <taxon>Pseudomonadati</taxon>
        <taxon>Bacteroidota</taxon>
        <taxon>Bacteroidia</taxon>
        <taxon>Bacteroidales</taxon>
        <taxon>Muribaculaceae</taxon>
        <taxon>Heminiphilus</taxon>
    </lineage>
</organism>
<feature type="transmembrane region" description="Helical" evidence="1">
    <location>
        <begin position="149"/>
        <end position="171"/>
    </location>
</feature>
<feature type="transmembrane region" description="Helical" evidence="1">
    <location>
        <begin position="32"/>
        <end position="54"/>
    </location>
</feature>
<proteinExistence type="predicted"/>
<evidence type="ECO:0000256" key="1">
    <source>
        <dbReference type="SAM" id="Phobius"/>
    </source>
</evidence>
<keyword evidence="1" id="KW-0812">Transmembrane</keyword>
<feature type="transmembrane region" description="Helical" evidence="1">
    <location>
        <begin position="90"/>
        <end position="111"/>
    </location>
</feature>
<feature type="transmembrane region" description="Helical" evidence="1">
    <location>
        <begin position="7"/>
        <end position="26"/>
    </location>
</feature>
<name>A0ABV4CWE0_9BACT</name>
<keyword evidence="1" id="KW-0472">Membrane</keyword>